<dbReference type="Gene3D" id="3.40.50.10330">
    <property type="entry name" value="Probable inorganic polyphosphate/atp-NAD kinase, domain 1"/>
    <property type="match status" value="1"/>
</dbReference>
<dbReference type="InterPro" id="IPR000387">
    <property type="entry name" value="Tyr_Pase_dom"/>
</dbReference>
<name>A0A4Z0M407_9GAMM</name>
<dbReference type="Pfam" id="PF00782">
    <property type="entry name" value="DSPc"/>
    <property type="match status" value="1"/>
</dbReference>
<dbReference type="InterPro" id="IPR017438">
    <property type="entry name" value="ATP-NAD_kinase_N"/>
</dbReference>
<evidence type="ECO:0000313" key="5">
    <source>
        <dbReference type="EMBL" id="TGD74167.1"/>
    </source>
</evidence>
<dbReference type="SMART" id="SM00046">
    <property type="entry name" value="DAGKc"/>
    <property type="match status" value="1"/>
</dbReference>
<comment type="caution">
    <text evidence="5">The sequence shown here is derived from an EMBL/GenBank/DDBJ whole genome shotgun (WGS) entry which is preliminary data.</text>
</comment>
<dbReference type="Pfam" id="PF00781">
    <property type="entry name" value="DAGK_cat"/>
    <property type="match status" value="1"/>
</dbReference>
<dbReference type="NCBIfam" id="NF009025">
    <property type="entry name" value="PRK12361.1"/>
    <property type="match status" value="1"/>
</dbReference>
<dbReference type="RefSeq" id="WP_135442821.1">
    <property type="nucleotide sequence ID" value="NZ_SRLE01000006.1"/>
</dbReference>
<keyword evidence="1" id="KW-1133">Transmembrane helix</keyword>
<gene>
    <name evidence="5" type="ORF">E4634_08535</name>
</gene>
<dbReference type="GO" id="GO:0016301">
    <property type="term" value="F:kinase activity"/>
    <property type="evidence" value="ECO:0007669"/>
    <property type="project" value="InterPro"/>
</dbReference>
<dbReference type="InterPro" id="IPR016064">
    <property type="entry name" value="NAD/diacylglycerol_kinase_sf"/>
</dbReference>
<dbReference type="PROSITE" id="PS50056">
    <property type="entry name" value="TYR_PHOSPHATASE_2"/>
    <property type="match status" value="1"/>
</dbReference>
<dbReference type="SUPFAM" id="SSF52799">
    <property type="entry name" value="(Phosphotyrosine protein) phosphatases II"/>
    <property type="match status" value="1"/>
</dbReference>
<feature type="domain" description="DAGKc" evidence="4">
    <location>
        <begin position="244"/>
        <end position="377"/>
    </location>
</feature>
<dbReference type="InterPro" id="IPR001206">
    <property type="entry name" value="Diacylglycerol_kinase_cat_dom"/>
</dbReference>
<dbReference type="InterPro" id="IPR029021">
    <property type="entry name" value="Prot-tyrosine_phosphatase-like"/>
</dbReference>
<dbReference type="OrthoDB" id="142078at2"/>
<dbReference type="EMBL" id="SRLE01000006">
    <property type="protein sequence ID" value="TGD74167.1"/>
    <property type="molecule type" value="Genomic_DNA"/>
</dbReference>
<evidence type="ECO:0000259" key="2">
    <source>
        <dbReference type="PROSITE" id="PS50054"/>
    </source>
</evidence>
<dbReference type="FunFam" id="3.90.190.10:FF:000157">
    <property type="entry name" value="Protein-tyrosine phosphatase"/>
    <property type="match status" value="1"/>
</dbReference>
<sequence length="550" mass="59168">MNSLARSRGRLAAAYLLAAAALLGTAFLWRNPLWLLPALWSALSLAAVGVAYALNNPMIFRKNSSGEIPPWISWLLVPFFLGVYAYNYLQHRRDGAPNIQRVDDGIHVSGRLTQDDVPELRSLGIGAVLDVTAEFNALDRSLVDQPIHYLNIPVLDHSVPTASQLNRAVNWIDRRIRSGQQVVVHCALGRGRSVLVIVAYLLASGRCDTRRDAEALVRRTRTLARLNPAQAAFIEQLHASGELCITRNACVIANPVAGGGKWERHRERVEEQLSQFYRLQIKTTTPETGASILAEEALAEGADLIIAGGGDGTLAEVASVLVGSETLFGILPLGTANALSHALFGNLSKLVPMETALAALTHGRPVSIDTADCNGETMLLVAALGFEEQMISHADREEKNGLGQGAYLQGFWRALVDNATLELEVRFDDEDSQRISTSSMVIANASPATSILAQGGGLPDYRDGELDITWLKPGEGARQNLGSMLELMGSVDGDSVIHRRASAVAVRVIEGQRRHVVDGEPRESGEVKVRVVPASLTVLVPAGSATTASD</sequence>
<evidence type="ECO:0000259" key="3">
    <source>
        <dbReference type="PROSITE" id="PS50056"/>
    </source>
</evidence>
<dbReference type="AlphaFoldDB" id="A0A4Z0M407"/>
<dbReference type="Proteomes" id="UP000298050">
    <property type="component" value="Unassembled WGS sequence"/>
</dbReference>
<evidence type="ECO:0000259" key="4">
    <source>
        <dbReference type="PROSITE" id="PS50146"/>
    </source>
</evidence>
<dbReference type="InterPro" id="IPR000340">
    <property type="entry name" value="Dual-sp_phosphatase_cat-dom"/>
</dbReference>
<reference evidence="5 6" key="1">
    <citation type="submission" date="2019-04" db="EMBL/GenBank/DDBJ databases">
        <title>Taxonomy of novel Haliea sp. from mangrove soil of West Coast of India.</title>
        <authorList>
            <person name="Verma A."/>
            <person name="Kumar P."/>
            <person name="Krishnamurthi S."/>
        </authorList>
    </citation>
    <scope>NUCLEOTIDE SEQUENCE [LARGE SCALE GENOMIC DNA]</scope>
    <source>
        <strain evidence="5 6">SAOS-164</strain>
    </source>
</reference>
<dbReference type="Gene3D" id="3.90.190.10">
    <property type="entry name" value="Protein tyrosine phosphatase superfamily"/>
    <property type="match status" value="1"/>
</dbReference>
<feature type="transmembrane region" description="Helical" evidence="1">
    <location>
        <begin position="71"/>
        <end position="89"/>
    </location>
</feature>
<dbReference type="InterPro" id="IPR020422">
    <property type="entry name" value="TYR_PHOSPHATASE_DUAL_dom"/>
</dbReference>
<evidence type="ECO:0000313" key="6">
    <source>
        <dbReference type="Proteomes" id="UP000298050"/>
    </source>
</evidence>
<accession>A0A4Z0M407</accession>
<keyword evidence="1" id="KW-0812">Transmembrane</keyword>
<feature type="domain" description="Tyrosine-protein phosphatase" evidence="2">
    <location>
        <begin position="98"/>
        <end position="246"/>
    </location>
</feature>
<dbReference type="Gene3D" id="2.60.200.40">
    <property type="match status" value="1"/>
</dbReference>
<dbReference type="PROSITE" id="PS50054">
    <property type="entry name" value="TYR_PHOSPHATASE_DUAL"/>
    <property type="match status" value="1"/>
</dbReference>
<dbReference type="PANTHER" id="PTHR47216">
    <property type="match status" value="1"/>
</dbReference>
<proteinExistence type="predicted"/>
<organism evidence="5 6">
    <name type="scientific">Mangrovimicrobium sediminis</name>
    <dbReference type="NCBI Taxonomy" id="2562682"/>
    <lineage>
        <taxon>Bacteria</taxon>
        <taxon>Pseudomonadati</taxon>
        <taxon>Pseudomonadota</taxon>
        <taxon>Gammaproteobacteria</taxon>
        <taxon>Cellvibrionales</taxon>
        <taxon>Halieaceae</taxon>
        <taxon>Mangrovimicrobium</taxon>
    </lineage>
</organism>
<dbReference type="PROSITE" id="PS50146">
    <property type="entry name" value="DAGK"/>
    <property type="match status" value="1"/>
</dbReference>
<feature type="domain" description="Tyrosine specific protein phosphatases" evidence="3">
    <location>
        <begin position="163"/>
        <end position="232"/>
    </location>
</feature>
<evidence type="ECO:0000256" key="1">
    <source>
        <dbReference type="SAM" id="Phobius"/>
    </source>
</evidence>
<dbReference type="SUPFAM" id="SSF111331">
    <property type="entry name" value="NAD kinase/diacylglycerol kinase-like"/>
    <property type="match status" value="1"/>
</dbReference>
<dbReference type="PANTHER" id="PTHR47216:SF4">
    <property type="entry name" value="OS01G0859400 PROTEIN"/>
    <property type="match status" value="1"/>
</dbReference>
<feature type="transmembrane region" description="Helical" evidence="1">
    <location>
        <begin position="38"/>
        <end position="59"/>
    </location>
</feature>
<dbReference type="SMART" id="SM00195">
    <property type="entry name" value="DSPc"/>
    <property type="match status" value="1"/>
</dbReference>
<keyword evidence="1" id="KW-0472">Membrane</keyword>
<keyword evidence="6" id="KW-1185">Reference proteome</keyword>
<protein>
    <submittedName>
        <fullName evidence="5">Uncharacterized protein</fullName>
    </submittedName>
</protein>